<dbReference type="RefSeq" id="WP_318255463.1">
    <property type="nucleotide sequence ID" value="NZ_FOZN01000003.1"/>
</dbReference>
<dbReference type="EC" id="6.3.2.4" evidence="12"/>
<feature type="binding site" evidence="14">
    <location>
        <position position="153"/>
    </location>
    <ligand>
        <name>ATP</name>
        <dbReference type="ChEBI" id="CHEBI:30616"/>
    </ligand>
</feature>
<evidence type="ECO:0000256" key="12">
    <source>
        <dbReference type="HAMAP-Rule" id="MF_00047"/>
    </source>
</evidence>
<dbReference type="GO" id="GO:0008360">
    <property type="term" value="P:regulation of cell shape"/>
    <property type="evidence" value="ECO:0007669"/>
    <property type="project" value="UniProtKB-KW"/>
</dbReference>
<dbReference type="PROSITE" id="PS50975">
    <property type="entry name" value="ATP_GRASP"/>
    <property type="match status" value="1"/>
</dbReference>
<keyword evidence="12" id="KW-0963">Cytoplasm</keyword>
<comment type="catalytic activity">
    <reaction evidence="12">
        <text>2 D-alanine + ATP = D-alanyl-D-alanine + ADP + phosphate + H(+)</text>
        <dbReference type="Rhea" id="RHEA:11224"/>
        <dbReference type="ChEBI" id="CHEBI:15378"/>
        <dbReference type="ChEBI" id="CHEBI:30616"/>
        <dbReference type="ChEBI" id="CHEBI:43474"/>
        <dbReference type="ChEBI" id="CHEBI:57416"/>
        <dbReference type="ChEBI" id="CHEBI:57822"/>
        <dbReference type="ChEBI" id="CHEBI:456216"/>
        <dbReference type="EC" id="6.3.2.4"/>
    </reaction>
</comment>
<keyword evidence="11 12" id="KW-0961">Cell wall biogenesis/degradation</keyword>
<dbReference type="GO" id="GO:0008716">
    <property type="term" value="F:D-alanine-D-alanine ligase activity"/>
    <property type="evidence" value="ECO:0007669"/>
    <property type="project" value="UniProtKB-UniRule"/>
</dbReference>
<evidence type="ECO:0000256" key="15">
    <source>
        <dbReference type="PIRSR" id="PIRSR039102-3"/>
    </source>
</evidence>
<dbReference type="PANTHER" id="PTHR23132">
    <property type="entry name" value="D-ALANINE--D-ALANINE LIGASE"/>
    <property type="match status" value="1"/>
</dbReference>
<feature type="active site" evidence="13">
    <location>
        <position position="344"/>
    </location>
</feature>
<keyword evidence="7 15" id="KW-0460">Magnesium</keyword>
<evidence type="ECO:0000256" key="3">
    <source>
        <dbReference type="ARBA" id="ARBA00022598"/>
    </source>
</evidence>
<feature type="binding site" evidence="14">
    <location>
        <begin position="205"/>
        <end position="206"/>
    </location>
    <ligand>
        <name>ATP</name>
        <dbReference type="ChEBI" id="CHEBI:30616"/>
    </ligand>
</feature>
<evidence type="ECO:0000256" key="2">
    <source>
        <dbReference type="ARBA" id="ARBA00010871"/>
    </source>
</evidence>
<feature type="domain" description="ATP-grasp" evidence="17">
    <location>
        <begin position="157"/>
        <end position="366"/>
    </location>
</feature>
<feature type="binding site" evidence="15">
    <location>
        <position position="333"/>
    </location>
    <ligand>
        <name>Mg(2+)</name>
        <dbReference type="ChEBI" id="CHEBI:18420"/>
        <label>1</label>
    </ligand>
</feature>
<keyword evidence="8 12" id="KW-0133">Cell shape</keyword>
<evidence type="ECO:0000259" key="17">
    <source>
        <dbReference type="PROSITE" id="PS50975"/>
    </source>
</evidence>
<gene>
    <name evidence="12" type="primary">ddl</name>
    <name evidence="18" type="ORF">SAMN04487783_1946</name>
</gene>
<dbReference type="Gene3D" id="3.40.50.20">
    <property type="match status" value="1"/>
</dbReference>
<comment type="pathway">
    <text evidence="12">Cell wall biogenesis; peptidoglycan biosynthesis.</text>
</comment>
<organism evidence="18 19">
    <name type="scientific">Agrococcus baldri</name>
    <dbReference type="NCBI Taxonomy" id="153730"/>
    <lineage>
        <taxon>Bacteria</taxon>
        <taxon>Bacillati</taxon>
        <taxon>Actinomycetota</taxon>
        <taxon>Actinomycetes</taxon>
        <taxon>Micrococcales</taxon>
        <taxon>Microbacteriaceae</taxon>
        <taxon>Agrococcus</taxon>
    </lineage>
</organism>
<feature type="binding site" evidence="14">
    <location>
        <begin position="332"/>
        <end position="333"/>
    </location>
    <ligand>
        <name>ATP</name>
        <dbReference type="ChEBI" id="CHEBI:30616"/>
    </ligand>
</feature>
<dbReference type="InterPro" id="IPR005905">
    <property type="entry name" value="D_ala_D_ala"/>
</dbReference>
<feature type="active site" evidence="13">
    <location>
        <position position="205"/>
    </location>
</feature>
<protein>
    <recommendedName>
        <fullName evidence="12">D-alanine--D-alanine ligase</fullName>
        <ecNumber evidence="12">6.3.2.4</ecNumber>
    </recommendedName>
    <alternativeName>
        <fullName evidence="12">D-Ala-D-Ala ligase</fullName>
    </alternativeName>
    <alternativeName>
        <fullName evidence="12">D-alanylalanine synthetase</fullName>
    </alternativeName>
</protein>
<dbReference type="SUPFAM" id="SSF52440">
    <property type="entry name" value="PreATP-grasp domain"/>
    <property type="match status" value="1"/>
</dbReference>
<feature type="active site" evidence="13">
    <location>
        <position position="28"/>
    </location>
</feature>
<dbReference type="FunFam" id="3.30.470.20:FF:000008">
    <property type="entry name" value="D-alanine--D-alanine ligase"/>
    <property type="match status" value="1"/>
</dbReference>
<name>A0AA94HN95_9MICO</name>
<comment type="similarity">
    <text evidence="2 12">Belongs to the D-alanine--D-alanine ligase family.</text>
</comment>
<reference evidence="18 19" key="1">
    <citation type="submission" date="2016-10" db="EMBL/GenBank/DDBJ databases">
        <authorList>
            <person name="Varghese N."/>
            <person name="Submissions S."/>
        </authorList>
    </citation>
    <scope>NUCLEOTIDE SEQUENCE [LARGE SCALE GENOMIC DNA]</scope>
    <source>
        <strain evidence="18 19">IAM 15147</strain>
    </source>
</reference>
<dbReference type="InterPro" id="IPR011127">
    <property type="entry name" value="Dala_Dala_lig_N"/>
</dbReference>
<dbReference type="EMBL" id="FOZN01000003">
    <property type="protein sequence ID" value="SFS14981.1"/>
    <property type="molecule type" value="Genomic_DNA"/>
</dbReference>
<dbReference type="InterPro" id="IPR013815">
    <property type="entry name" value="ATP_grasp_subdomain_1"/>
</dbReference>
<dbReference type="InterPro" id="IPR011761">
    <property type="entry name" value="ATP-grasp"/>
</dbReference>
<feature type="binding site" evidence="15">
    <location>
        <position position="333"/>
    </location>
    <ligand>
        <name>Mg(2+)</name>
        <dbReference type="ChEBI" id="CHEBI:18420"/>
        <label>2</label>
    </ligand>
</feature>
<evidence type="ECO:0000313" key="18">
    <source>
        <dbReference type="EMBL" id="SFS14981.1"/>
    </source>
</evidence>
<evidence type="ECO:0000256" key="8">
    <source>
        <dbReference type="ARBA" id="ARBA00022960"/>
    </source>
</evidence>
<dbReference type="HAMAP" id="MF_00047">
    <property type="entry name" value="Dala_Dala_lig"/>
    <property type="match status" value="1"/>
</dbReference>
<dbReference type="PROSITE" id="PS00844">
    <property type="entry name" value="DALA_DALA_LIGASE_2"/>
    <property type="match status" value="1"/>
</dbReference>
<accession>A0AA94HN95</accession>
<dbReference type="Pfam" id="PF07478">
    <property type="entry name" value="Dala_Dala_lig_C"/>
    <property type="match status" value="1"/>
</dbReference>
<evidence type="ECO:0000256" key="7">
    <source>
        <dbReference type="ARBA" id="ARBA00022842"/>
    </source>
</evidence>
<evidence type="ECO:0000256" key="14">
    <source>
        <dbReference type="PIRSR" id="PIRSR039102-2"/>
    </source>
</evidence>
<proteinExistence type="inferred from homology"/>
<evidence type="ECO:0000256" key="9">
    <source>
        <dbReference type="ARBA" id="ARBA00022984"/>
    </source>
</evidence>
<dbReference type="GO" id="GO:0071555">
    <property type="term" value="P:cell wall organization"/>
    <property type="evidence" value="ECO:0007669"/>
    <property type="project" value="UniProtKB-KW"/>
</dbReference>
<comment type="cofactor">
    <cofactor evidence="15">
        <name>Mg(2+)</name>
        <dbReference type="ChEBI" id="CHEBI:18420"/>
    </cofactor>
    <cofactor evidence="15">
        <name>Mn(2+)</name>
        <dbReference type="ChEBI" id="CHEBI:29035"/>
    </cofactor>
    <text evidence="15">Binds 2 magnesium or manganese ions per subunit.</text>
</comment>
<evidence type="ECO:0000256" key="16">
    <source>
        <dbReference type="PROSITE-ProRule" id="PRU00409"/>
    </source>
</evidence>
<feature type="binding site" evidence="14">
    <location>
        <begin position="197"/>
        <end position="199"/>
    </location>
    <ligand>
        <name>ATP</name>
        <dbReference type="ChEBI" id="CHEBI:30616"/>
    </ligand>
</feature>
<dbReference type="NCBIfam" id="NF002528">
    <property type="entry name" value="PRK01966.1-4"/>
    <property type="match status" value="1"/>
</dbReference>
<keyword evidence="19" id="KW-1185">Reference proteome</keyword>
<dbReference type="Proteomes" id="UP000198506">
    <property type="component" value="Unassembled WGS sequence"/>
</dbReference>
<evidence type="ECO:0000256" key="1">
    <source>
        <dbReference type="ARBA" id="ARBA00001936"/>
    </source>
</evidence>
<evidence type="ECO:0000256" key="5">
    <source>
        <dbReference type="ARBA" id="ARBA00022741"/>
    </source>
</evidence>
<comment type="function">
    <text evidence="12">Cell wall formation.</text>
</comment>
<evidence type="ECO:0000256" key="13">
    <source>
        <dbReference type="PIRSR" id="PIRSR039102-1"/>
    </source>
</evidence>
<feature type="binding site" evidence="15">
    <location>
        <position position="335"/>
    </location>
    <ligand>
        <name>Mg(2+)</name>
        <dbReference type="ChEBI" id="CHEBI:18420"/>
        <label>2</label>
    </ligand>
</feature>
<feature type="binding site" evidence="14">
    <location>
        <begin position="235"/>
        <end position="242"/>
    </location>
    <ligand>
        <name>ATP</name>
        <dbReference type="ChEBI" id="CHEBI:30616"/>
    </ligand>
</feature>
<evidence type="ECO:0000313" key="19">
    <source>
        <dbReference type="Proteomes" id="UP000198506"/>
    </source>
</evidence>
<evidence type="ECO:0000256" key="6">
    <source>
        <dbReference type="ARBA" id="ARBA00022840"/>
    </source>
</evidence>
<dbReference type="PROSITE" id="PS00843">
    <property type="entry name" value="DALA_DALA_LIGASE_1"/>
    <property type="match status" value="1"/>
</dbReference>
<comment type="caution">
    <text evidence="18">The sequence shown here is derived from an EMBL/GenBank/DDBJ whole genome shotgun (WGS) entry which is preliminary data.</text>
</comment>
<evidence type="ECO:0000256" key="4">
    <source>
        <dbReference type="ARBA" id="ARBA00022723"/>
    </source>
</evidence>
<dbReference type="SUPFAM" id="SSF56059">
    <property type="entry name" value="Glutathione synthetase ATP-binding domain-like"/>
    <property type="match status" value="1"/>
</dbReference>
<dbReference type="GO" id="GO:0005829">
    <property type="term" value="C:cytosol"/>
    <property type="evidence" value="ECO:0007669"/>
    <property type="project" value="TreeGrafter"/>
</dbReference>
<sequence length="373" mass="39841">MPQHDDRVSGPPDRKTRVALLFGGRSSEHTISCATAGSVLEHIDRERYEVVPIGITRDGRLVLQADDPAPLALERMPEVTGGDAVQLPASSTSRMLTATDASGRVRELGEIDIVFPILHGRFGEDGTVQGQLDLIDMPYVGNGVLASAVAMDKHFAKAVLEHVGIRVAPWMTVSRADWSADRDAVRARLGDFPMPVFVKPARAGSSVGVSRVASVLDFDAAMDLALAEDTRALVEAGVTGREIEVGVLGGHDGDRARASLPGEIVLDEGTFYDFDAKYRGLPTARTVCPADLDEATVEALQATAIHAFEAIDGSGLARVDFFVSPEHGIVLNEVNTMPGFTSISMFPVVWQASGISYGELISELIELGLRAAR</sequence>
<feature type="binding site" evidence="15">
    <location>
        <position position="320"/>
    </location>
    <ligand>
        <name>Mg(2+)</name>
        <dbReference type="ChEBI" id="CHEBI:18420"/>
        <label>1</label>
    </ligand>
</feature>
<keyword evidence="3 12" id="KW-0436">Ligase</keyword>
<dbReference type="GO" id="GO:0046872">
    <property type="term" value="F:metal ion binding"/>
    <property type="evidence" value="ECO:0007669"/>
    <property type="project" value="UniProtKB-KW"/>
</dbReference>
<dbReference type="PANTHER" id="PTHR23132:SF25">
    <property type="entry name" value="D-ALANINE--D-ALANINE LIGASE A"/>
    <property type="match status" value="1"/>
</dbReference>
<dbReference type="AlphaFoldDB" id="A0AA94HN95"/>
<dbReference type="Gene3D" id="3.30.1490.20">
    <property type="entry name" value="ATP-grasp fold, A domain"/>
    <property type="match status" value="1"/>
</dbReference>
<dbReference type="InterPro" id="IPR016185">
    <property type="entry name" value="PreATP-grasp_dom_sf"/>
</dbReference>
<comment type="subcellular location">
    <subcellularLocation>
        <location evidence="12">Cytoplasm</location>
    </subcellularLocation>
</comment>
<evidence type="ECO:0000256" key="10">
    <source>
        <dbReference type="ARBA" id="ARBA00023211"/>
    </source>
</evidence>
<dbReference type="Pfam" id="PF01820">
    <property type="entry name" value="Dala_Dala_lig_N"/>
    <property type="match status" value="1"/>
</dbReference>
<keyword evidence="6 16" id="KW-0067">ATP-binding</keyword>
<keyword evidence="9 12" id="KW-0573">Peptidoglycan synthesis</keyword>
<evidence type="ECO:0000256" key="11">
    <source>
        <dbReference type="ARBA" id="ARBA00023316"/>
    </source>
</evidence>
<dbReference type="GO" id="GO:0005524">
    <property type="term" value="F:ATP binding"/>
    <property type="evidence" value="ECO:0007669"/>
    <property type="project" value="UniProtKB-UniRule"/>
</dbReference>
<keyword evidence="10 15" id="KW-0464">Manganese</keyword>
<dbReference type="PIRSF" id="PIRSF039102">
    <property type="entry name" value="Ddl/VanB"/>
    <property type="match status" value="1"/>
</dbReference>
<keyword evidence="4 15" id="KW-0479">Metal-binding</keyword>
<dbReference type="NCBIfam" id="TIGR01205">
    <property type="entry name" value="D_ala_D_alaTIGR"/>
    <property type="match status" value="1"/>
</dbReference>
<keyword evidence="5 14" id="KW-0547">Nucleotide-binding</keyword>
<dbReference type="InterPro" id="IPR011095">
    <property type="entry name" value="Dala_Dala_lig_C"/>
</dbReference>
<dbReference type="InterPro" id="IPR000291">
    <property type="entry name" value="D-Ala_lig_Van_CS"/>
</dbReference>
<comment type="cofactor">
    <cofactor evidence="1">
        <name>Mn(2+)</name>
        <dbReference type="ChEBI" id="CHEBI:29035"/>
    </cofactor>
</comment>
<dbReference type="Gene3D" id="3.30.470.20">
    <property type="entry name" value="ATP-grasp fold, B domain"/>
    <property type="match status" value="1"/>
</dbReference>
<dbReference type="GO" id="GO:0009252">
    <property type="term" value="P:peptidoglycan biosynthetic process"/>
    <property type="evidence" value="ECO:0007669"/>
    <property type="project" value="UniProtKB-UniRule"/>
</dbReference>